<dbReference type="Proteomes" id="UP001054837">
    <property type="component" value="Unassembled WGS sequence"/>
</dbReference>
<evidence type="ECO:0000313" key="1">
    <source>
        <dbReference type="EMBL" id="GIY82031.1"/>
    </source>
</evidence>
<gene>
    <name evidence="1" type="ORF">CDAR_423541</name>
</gene>
<accession>A0AAV4WHL3</accession>
<proteinExistence type="predicted"/>
<name>A0AAV4WHL3_9ARAC</name>
<sequence length="146" mass="16707">MSTKEILFPFPRIRNPENSCQRILVQKNICASWDNTIGSIIAVSALIAMFSVLSSFGKVRNHEPTNIKGETRLTWFASKYACCVYGDGYACSGRIFSGFFLYLIIAYKYRCLLEDHPVAIYAAVLSIELLVRKDNFERAENEWYNI</sequence>
<protein>
    <submittedName>
        <fullName evidence="1">Uncharacterized protein</fullName>
    </submittedName>
</protein>
<dbReference type="AlphaFoldDB" id="A0AAV4WHL3"/>
<dbReference type="EMBL" id="BPLQ01014677">
    <property type="protein sequence ID" value="GIY82031.1"/>
    <property type="molecule type" value="Genomic_DNA"/>
</dbReference>
<comment type="caution">
    <text evidence="1">The sequence shown here is derived from an EMBL/GenBank/DDBJ whole genome shotgun (WGS) entry which is preliminary data.</text>
</comment>
<organism evidence="1 2">
    <name type="scientific">Caerostris darwini</name>
    <dbReference type="NCBI Taxonomy" id="1538125"/>
    <lineage>
        <taxon>Eukaryota</taxon>
        <taxon>Metazoa</taxon>
        <taxon>Ecdysozoa</taxon>
        <taxon>Arthropoda</taxon>
        <taxon>Chelicerata</taxon>
        <taxon>Arachnida</taxon>
        <taxon>Araneae</taxon>
        <taxon>Araneomorphae</taxon>
        <taxon>Entelegynae</taxon>
        <taxon>Araneoidea</taxon>
        <taxon>Araneidae</taxon>
        <taxon>Caerostris</taxon>
    </lineage>
</organism>
<keyword evidence="2" id="KW-1185">Reference proteome</keyword>
<evidence type="ECO:0000313" key="2">
    <source>
        <dbReference type="Proteomes" id="UP001054837"/>
    </source>
</evidence>
<reference evidence="1 2" key="1">
    <citation type="submission" date="2021-06" db="EMBL/GenBank/DDBJ databases">
        <title>Caerostris darwini draft genome.</title>
        <authorList>
            <person name="Kono N."/>
            <person name="Arakawa K."/>
        </authorList>
    </citation>
    <scope>NUCLEOTIDE SEQUENCE [LARGE SCALE GENOMIC DNA]</scope>
</reference>